<proteinExistence type="predicted"/>
<dbReference type="InterPro" id="IPR006860">
    <property type="entry name" value="FecR"/>
</dbReference>
<dbReference type="Pfam" id="PF16220">
    <property type="entry name" value="DUF4880"/>
    <property type="match status" value="1"/>
</dbReference>
<dbReference type="InterPro" id="IPR012373">
    <property type="entry name" value="Ferrdict_sens_TM"/>
</dbReference>
<dbReference type="InterPro" id="IPR032623">
    <property type="entry name" value="FecR_N"/>
</dbReference>
<evidence type="ECO:0000259" key="2">
    <source>
        <dbReference type="Pfam" id="PF04773"/>
    </source>
</evidence>
<evidence type="ECO:0000313" key="4">
    <source>
        <dbReference type="EMBL" id="TPG28535.1"/>
    </source>
</evidence>
<dbReference type="PANTHER" id="PTHR30273:SF2">
    <property type="entry name" value="PROTEIN FECR"/>
    <property type="match status" value="1"/>
</dbReference>
<feature type="compositionally biased region" description="Low complexity" evidence="1">
    <location>
        <begin position="116"/>
        <end position="130"/>
    </location>
</feature>
<evidence type="ECO:0000313" key="5">
    <source>
        <dbReference type="Proteomes" id="UP000319212"/>
    </source>
</evidence>
<gene>
    <name evidence="4" type="ORF">EAH82_06935</name>
</gene>
<dbReference type="OrthoDB" id="1100567at2"/>
<dbReference type="Pfam" id="PF04773">
    <property type="entry name" value="FecR"/>
    <property type="match status" value="1"/>
</dbReference>
<reference evidence="4 5" key="1">
    <citation type="journal article" date="2019" name="Environ. Microbiol.">
        <title>Species interactions and distinct microbial communities in high Arctic permafrost affected cryosols are associated with the CH4 and CO2 gas fluxes.</title>
        <authorList>
            <person name="Altshuler I."/>
            <person name="Hamel J."/>
            <person name="Turney S."/>
            <person name="Magnuson E."/>
            <person name="Levesque R."/>
            <person name="Greer C."/>
            <person name="Whyte L.G."/>
        </authorList>
    </citation>
    <scope>NUCLEOTIDE SEQUENCE [LARGE SCALE GENOMIC DNA]</scope>
    <source>
        <strain evidence="4 5">S06.C</strain>
    </source>
</reference>
<evidence type="ECO:0000259" key="3">
    <source>
        <dbReference type="Pfam" id="PF16220"/>
    </source>
</evidence>
<dbReference type="GO" id="GO:0016989">
    <property type="term" value="F:sigma factor antagonist activity"/>
    <property type="evidence" value="ECO:0007669"/>
    <property type="project" value="TreeGrafter"/>
</dbReference>
<dbReference type="RefSeq" id="WP_140840115.1">
    <property type="nucleotide sequence ID" value="NZ_RCZI01000002.1"/>
</dbReference>
<accession>A0A502DSU0</accession>
<dbReference type="EMBL" id="RCZI01000002">
    <property type="protein sequence ID" value="TPG28535.1"/>
    <property type="molecule type" value="Genomic_DNA"/>
</dbReference>
<sequence length="409" mass="43274">MNERPSTPRQPPTPWAGVSNEETDDTEDVSLLDALSPVEFEALRWTVRCADGLTPAEQAEFDAWLAAAPAQRAACDEMAAVMDAIDDIPGAGTARLRTSVAIDDAQHSSARDVAADARAAASPTASPADDVPLDRPSKAETAHAVAPSRSGGTPWVRRLTPHALAAMLALGVLGGGWFGWDHWQRQPVFSQAFATVRGQQLEARLPDGSRLQMDAATQADVTLYRHRRQVVLPEGQVVFHVQGDEARPFDVLAGGTRITVVGTTFAVRYTPSLGSQAVQVTVLEGKVRVARAQGDVAGLEARELLPGQAVGADAQGHLGAITATAPANAAPWLSARASFDNVALASVLAELRRYGDLPLRLGDAAVGALRVTASVDLRDIGGFVRSLPQVLPVRLQQRDGDTEIVGLPR</sequence>
<dbReference type="AlphaFoldDB" id="A0A502DSU0"/>
<feature type="domain" description="FecR protein" evidence="2">
    <location>
        <begin position="194"/>
        <end position="288"/>
    </location>
</feature>
<feature type="domain" description="FecR N-terminal" evidence="3">
    <location>
        <begin position="41"/>
        <end position="80"/>
    </location>
</feature>
<protein>
    <submittedName>
        <fullName evidence="4">DUF4880 domain-containing protein</fullName>
    </submittedName>
</protein>
<organism evidence="4 5">
    <name type="scientific">Variovorax guangxiensis</name>
    <dbReference type="NCBI Taxonomy" id="1775474"/>
    <lineage>
        <taxon>Bacteria</taxon>
        <taxon>Pseudomonadati</taxon>
        <taxon>Pseudomonadota</taxon>
        <taxon>Betaproteobacteria</taxon>
        <taxon>Burkholderiales</taxon>
        <taxon>Comamonadaceae</taxon>
        <taxon>Variovorax</taxon>
    </lineage>
</organism>
<comment type="caution">
    <text evidence="4">The sequence shown here is derived from an EMBL/GenBank/DDBJ whole genome shotgun (WGS) entry which is preliminary data.</text>
</comment>
<dbReference type="Gene3D" id="2.60.120.1440">
    <property type="match status" value="1"/>
</dbReference>
<dbReference type="PANTHER" id="PTHR30273">
    <property type="entry name" value="PERIPLASMIC SIGNAL SENSOR AND SIGMA FACTOR ACTIVATOR FECR-RELATED"/>
    <property type="match status" value="1"/>
</dbReference>
<name>A0A502DSU0_9BURK</name>
<feature type="region of interest" description="Disordered" evidence="1">
    <location>
        <begin position="107"/>
        <end position="153"/>
    </location>
</feature>
<feature type="compositionally biased region" description="Basic and acidic residues" evidence="1">
    <location>
        <begin position="132"/>
        <end position="141"/>
    </location>
</feature>
<feature type="region of interest" description="Disordered" evidence="1">
    <location>
        <begin position="1"/>
        <end position="27"/>
    </location>
</feature>
<evidence type="ECO:0000256" key="1">
    <source>
        <dbReference type="SAM" id="MobiDB-lite"/>
    </source>
</evidence>
<dbReference type="Proteomes" id="UP000319212">
    <property type="component" value="Unassembled WGS sequence"/>
</dbReference>